<organism evidence="2 3">
    <name type="scientific">Fusarium langsethiae</name>
    <dbReference type="NCBI Taxonomy" id="179993"/>
    <lineage>
        <taxon>Eukaryota</taxon>
        <taxon>Fungi</taxon>
        <taxon>Dikarya</taxon>
        <taxon>Ascomycota</taxon>
        <taxon>Pezizomycotina</taxon>
        <taxon>Sordariomycetes</taxon>
        <taxon>Hypocreomycetidae</taxon>
        <taxon>Hypocreales</taxon>
        <taxon>Nectriaceae</taxon>
        <taxon>Fusarium</taxon>
    </lineage>
</organism>
<comment type="caution">
    <text evidence="2">The sequence shown here is derived from an EMBL/GenBank/DDBJ whole genome shotgun (WGS) entry which is preliminary data.</text>
</comment>
<keyword evidence="3" id="KW-1185">Reference proteome</keyword>
<dbReference type="Proteomes" id="UP000037904">
    <property type="component" value="Unassembled WGS sequence"/>
</dbReference>
<accession>A0A0N0DC76</accession>
<gene>
    <name evidence="2" type="ORF">FLAG1_09361</name>
</gene>
<dbReference type="AlphaFoldDB" id="A0A0N0DC76"/>
<evidence type="ECO:0000313" key="2">
    <source>
        <dbReference type="EMBL" id="KPA37817.1"/>
    </source>
</evidence>
<evidence type="ECO:0000313" key="3">
    <source>
        <dbReference type="Proteomes" id="UP000037904"/>
    </source>
</evidence>
<feature type="chain" id="PRO_5005846561" evidence="1">
    <location>
        <begin position="18"/>
        <end position="81"/>
    </location>
</feature>
<dbReference type="EMBL" id="JXCE01000356">
    <property type="protein sequence ID" value="KPA37817.1"/>
    <property type="molecule type" value="Genomic_DNA"/>
</dbReference>
<name>A0A0N0DC76_FUSLA</name>
<reference evidence="2 3" key="1">
    <citation type="submission" date="2015-04" db="EMBL/GenBank/DDBJ databases">
        <title>The draft genome sequence of Fusarium langsethiae, a T-2/HT-2 mycotoxin producer.</title>
        <authorList>
            <person name="Lysoe E."/>
            <person name="Divon H.H."/>
            <person name="Terzi V."/>
            <person name="Orru L."/>
            <person name="Lamontanara A."/>
            <person name="Kolseth A.-K."/>
            <person name="Frandsen R.J."/>
            <person name="Nielsen K."/>
            <person name="Thrane U."/>
        </authorList>
    </citation>
    <scope>NUCLEOTIDE SEQUENCE [LARGE SCALE GENOMIC DNA]</scope>
    <source>
        <strain evidence="2 3">Fl201059</strain>
    </source>
</reference>
<feature type="signal peptide" evidence="1">
    <location>
        <begin position="1"/>
        <end position="17"/>
    </location>
</feature>
<protein>
    <submittedName>
        <fullName evidence="2">Uncharacterized protein</fullName>
    </submittedName>
</protein>
<evidence type="ECO:0000256" key="1">
    <source>
        <dbReference type="SAM" id="SignalP"/>
    </source>
</evidence>
<proteinExistence type="predicted"/>
<keyword evidence="1" id="KW-0732">Signal</keyword>
<sequence length="81" mass="9111">MKPTMFLSLIAFPFALAAGTNNKAEAPSPDISVSVANFRSVFESEPTLISPRNTRRVNKLVSRKCKDLKGWKYCWMSLELC</sequence>